<organism evidence="3 4">
    <name type="scientific">Dermatophagoides pteronyssinus</name>
    <name type="common">European house dust mite</name>
    <dbReference type="NCBI Taxonomy" id="6956"/>
    <lineage>
        <taxon>Eukaryota</taxon>
        <taxon>Metazoa</taxon>
        <taxon>Ecdysozoa</taxon>
        <taxon>Arthropoda</taxon>
        <taxon>Chelicerata</taxon>
        <taxon>Arachnida</taxon>
        <taxon>Acari</taxon>
        <taxon>Acariformes</taxon>
        <taxon>Sarcoptiformes</taxon>
        <taxon>Astigmata</taxon>
        <taxon>Psoroptidia</taxon>
        <taxon>Analgoidea</taxon>
        <taxon>Pyroglyphidae</taxon>
        <taxon>Dermatophagoidinae</taxon>
        <taxon>Dermatophagoides</taxon>
    </lineage>
</organism>
<dbReference type="PANTHER" id="PTHR46520:SF1">
    <property type="entry name" value="SERINE BETA-LACTAMASE-LIKE PROTEIN LACTB, MITOCHONDRIAL"/>
    <property type="match status" value="1"/>
</dbReference>
<reference evidence="4" key="1">
    <citation type="submission" date="2025-08" db="UniProtKB">
        <authorList>
            <consortium name="RefSeq"/>
        </authorList>
    </citation>
    <scope>IDENTIFICATION</scope>
    <source>
        <strain evidence="4">Airmid</strain>
    </source>
</reference>
<name>A0A6P6XW69_DERPT</name>
<dbReference type="OMA" id="RLGSYEN"/>
<feature type="signal peptide" evidence="1">
    <location>
        <begin position="1"/>
        <end position="26"/>
    </location>
</feature>
<dbReference type="Gene3D" id="3.40.710.10">
    <property type="entry name" value="DD-peptidase/beta-lactamase superfamily"/>
    <property type="match status" value="1"/>
</dbReference>
<dbReference type="InterPro" id="IPR001466">
    <property type="entry name" value="Beta-lactam-related"/>
</dbReference>
<dbReference type="InterPro" id="IPR012338">
    <property type="entry name" value="Beta-lactam/transpept-like"/>
</dbReference>
<evidence type="ECO:0000313" key="3">
    <source>
        <dbReference type="Proteomes" id="UP000515146"/>
    </source>
</evidence>
<dbReference type="RefSeq" id="XP_027196149.1">
    <property type="nucleotide sequence ID" value="XM_027340348.1"/>
</dbReference>
<dbReference type="Proteomes" id="UP000515146">
    <property type="component" value="Unplaced"/>
</dbReference>
<dbReference type="PANTHER" id="PTHR46520">
    <property type="entry name" value="SERINE BETA-LACTAMASE-LIKE PROTEIN LACTB, MITOCHONDRIAL"/>
    <property type="match status" value="1"/>
</dbReference>
<dbReference type="SUPFAM" id="SSF56601">
    <property type="entry name" value="beta-lactamase/transpeptidase-like"/>
    <property type="match status" value="1"/>
</dbReference>
<dbReference type="GO" id="GO:0006508">
    <property type="term" value="P:proteolysis"/>
    <property type="evidence" value="ECO:0007669"/>
    <property type="project" value="TreeGrafter"/>
</dbReference>
<evidence type="ECO:0000313" key="4">
    <source>
        <dbReference type="RefSeq" id="XP_027196149.1"/>
    </source>
</evidence>
<dbReference type="GO" id="GO:0005739">
    <property type="term" value="C:mitochondrion"/>
    <property type="evidence" value="ECO:0007669"/>
    <property type="project" value="TreeGrafter"/>
</dbReference>
<dbReference type="KEGG" id="dpte:113790658"/>
<feature type="chain" id="PRO_5027748171" evidence="1">
    <location>
        <begin position="27"/>
        <end position="431"/>
    </location>
</feature>
<dbReference type="Pfam" id="PF00144">
    <property type="entry name" value="Beta-lactamase"/>
    <property type="match status" value="1"/>
</dbReference>
<sequence length="431" mass="49083">MIDPPFYHRHAFWLLLLLIAVINVSTFPNEPKGFSPPSPLSLSSSVERNIFGKNFTTITDAINDGHQFIEQTIQKLGLPSLIFGLAHRGQLIYNHSWGVLDIENPRTKTDMNSHYRICSISKTFTSALIGRLIDQGRLNYETPVNDILEYFPQKKWQNQLVNITIGQLLSHTSGLRLTKLTDMDNIVKNIHSQSTIVKKFANDPLEFEPGTDWLYSNYGFELLGSVIETMENKTYSEIMNKFLHQNGLLNSFIETEDLILSNRARYYRRMDVTNLIDHRLIPTAVFDDSLIYEGYYAAGGIQSTVGDLLKWGQLMLDAFNGRHNSTILKSETMKKIWSSHSKNLDKMLHTNGNQQHYGYGWMISNLTSLANANLTYKDYIWHNGGLMGTSTVLMIQPQSEFVGAVLTNEGYTTGLDSMIVYMIENLAKFIK</sequence>
<protein>
    <submittedName>
        <fullName evidence="4">Serine beta-lactamase-like protein LACTB, mitochondrial</fullName>
    </submittedName>
</protein>
<dbReference type="GO" id="GO:0019216">
    <property type="term" value="P:regulation of lipid metabolic process"/>
    <property type="evidence" value="ECO:0007669"/>
    <property type="project" value="TreeGrafter"/>
</dbReference>
<keyword evidence="1" id="KW-0732">Signal</keyword>
<dbReference type="AlphaFoldDB" id="A0A6P6XW69"/>
<accession>A0A6P6XW69</accession>
<dbReference type="GO" id="GO:0008233">
    <property type="term" value="F:peptidase activity"/>
    <property type="evidence" value="ECO:0007669"/>
    <property type="project" value="TreeGrafter"/>
</dbReference>
<dbReference type="InParanoid" id="A0A6P6XW69"/>
<gene>
    <name evidence="4" type="primary">LOC113790658</name>
</gene>
<dbReference type="OrthoDB" id="5946976at2759"/>
<keyword evidence="3" id="KW-1185">Reference proteome</keyword>
<evidence type="ECO:0000256" key="1">
    <source>
        <dbReference type="SAM" id="SignalP"/>
    </source>
</evidence>
<proteinExistence type="predicted"/>
<feature type="domain" description="Beta-lactamase-related" evidence="2">
    <location>
        <begin position="67"/>
        <end position="413"/>
    </location>
</feature>
<evidence type="ECO:0000259" key="2">
    <source>
        <dbReference type="Pfam" id="PF00144"/>
    </source>
</evidence>
<dbReference type="InterPro" id="IPR052794">
    <property type="entry name" value="Mito_Ser_Protease_LACTB"/>
</dbReference>